<dbReference type="InterPro" id="IPR036412">
    <property type="entry name" value="HAD-like_sf"/>
</dbReference>
<feature type="non-terminal residue" evidence="1">
    <location>
        <position position="1"/>
    </location>
</feature>
<dbReference type="GO" id="GO:0005739">
    <property type="term" value="C:mitochondrion"/>
    <property type="evidence" value="ECO:0007669"/>
    <property type="project" value="TreeGrafter"/>
</dbReference>
<dbReference type="Gene3D" id="3.40.50.1000">
    <property type="entry name" value="HAD superfamily/HAD-like"/>
    <property type="match status" value="2"/>
</dbReference>
<reference evidence="1" key="1">
    <citation type="journal article" date="2010" name="Science">
        <title>Plasticity of animal genome architecture unmasked by rapid evolution of a pelagic tunicate.</title>
        <authorList>
            <person name="Denoeud F."/>
            <person name="Henriet S."/>
            <person name="Mungpakdee S."/>
            <person name="Aury J.M."/>
            <person name="Da Silva C."/>
            <person name="Brinkmann H."/>
            <person name="Mikhaleva J."/>
            <person name="Olsen L.C."/>
            <person name="Jubin C."/>
            <person name="Canestro C."/>
            <person name="Bouquet J.M."/>
            <person name="Danks G."/>
            <person name="Poulain J."/>
            <person name="Campsteijn C."/>
            <person name="Adamski M."/>
            <person name="Cross I."/>
            <person name="Yadetie F."/>
            <person name="Muffato M."/>
            <person name="Louis A."/>
            <person name="Butcher S."/>
            <person name="Tsagkogeorga G."/>
            <person name="Konrad A."/>
            <person name="Singh S."/>
            <person name="Jensen M.F."/>
            <person name="Cong E.H."/>
            <person name="Eikeseth-Otteraa H."/>
            <person name="Noel B."/>
            <person name="Anthouard V."/>
            <person name="Porcel B.M."/>
            <person name="Kachouri-Lafond R."/>
            <person name="Nishino A."/>
            <person name="Ugolini M."/>
            <person name="Chourrout P."/>
            <person name="Nishida H."/>
            <person name="Aasland R."/>
            <person name="Huzurbazar S."/>
            <person name="Westhof E."/>
            <person name="Delsuc F."/>
            <person name="Lehrach H."/>
            <person name="Reinhardt R."/>
            <person name="Weissenbach J."/>
            <person name="Roy S.W."/>
            <person name="Artiguenave F."/>
            <person name="Postlethwait J.H."/>
            <person name="Manak J.R."/>
            <person name="Thompson E.M."/>
            <person name="Jaillon O."/>
            <person name="Du Pasquier L."/>
            <person name="Boudinot P."/>
            <person name="Liberles D.A."/>
            <person name="Volff J.N."/>
            <person name="Philippe H."/>
            <person name="Lenhard B."/>
            <person name="Roest Crollius H."/>
            <person name="Wincker P."/>
            <person name="Chourrout D."/>
        </authorList>
    </citation>
    <scope>NUCLEOTIDE SEQUENCE [LARGE SCALE GENOMIC DNA]</scope>
</reference>
<organism evidence="1">
    <name type="scientific">Oikopleura dioica</name>
    <name type="common">Tunicate</name>
    <dbReference type="NCBI Taxonomy" id="34765"/>
    <lineage>
        <taxon>Eukaryota</taxon>
        <taxon>Metazoa</taxon>
        <taxon>Chordata</taxon>
        <taxon>Tunicata</taxon>
        <taxon>Appendicularia</taxon>
        <taxon>Copelata</taxon>
        <taxon>Oikopleuridae</taxon>
        <taxon>Oikopleura</taxon>
    </lineage>
</organism>
<dbReference type="EMBL" id="FN656495">
    <property type="protein sequence ID" value="CBY41552.1"/>
    <property type="molecule type" value="Genomic_DNA"/>
</dbReference>
<dbReference type="Proteomes" id="UP000011014">
    <property type="component" value="Unassembled WGS sequence"/>
</dbReference>
<dbReference type="SUPFAM" id="SSF56784">
    <property type="entry name" value="HAD-like"/>
    <property type="match status" value="1"/>
</dbReference>
<sequence>YFPGKNILTSHFQSYVNTTGYGVFDTQSASKMLMVKAPMPLRKLTCLGRVKSPLYCRSHASFFGGSQEKSPTNYTMSSQNKFGLLFDIDGVLLRGKTPIPEAIEAMKMVYKEGQFIVPTVFCTNAFGQRERKVASLEAALNIKVDPDQVIMSQSPLEMFTDYHDKTVLVVGPEHDGGFYDVAKELGFTKMITLDDLRKAYPYLDWVDRKKWPTEEVQDDPDFPTIEAVLILGEPLNWEGALQLILDVIQTNGRPNHTPELGPQQIPVLASNMDLQWMAKSPIPRFGNGAFLVCLEALYEKLTGQPLKYEGLVGKPSEVTYQYSLKLMEEFAEKLDQDEINTVYCFGDNPLSDVYGANLFTKTLKKARKEGKVNVCHVASLEKCISVLVGTGVWNPSEPEPEEIEVDYGHRDLPFNPQLCKANMIATDVHQALKDVFEKEGVSNSCCE</sequence>
<dbReference type="InterPro" id="IPR023214">
    <property type="entry name" value="HAD_sf"/>
</dbReference>
<proteinExistence type="predicted"/>
<dbReference type="GO" id="GO:0046474">
    <property type="term" value="P:glycerophospholipid biosynthetic process"/>
    <property type="evidence" value="ECO:0007669"/>
    <property type="project" value="TreeGrafter"/>
</dbReference>
<accession>E4Z1H4</accession>
<dbReference type="InterPro" id="IPR006357">
    <property type="entry name" value="HAD-SF_hydro_IIA"/>
</dbReference>
<dbReference type="AlphaFoldDB" id="E4Z1H4"/>
<evidence type="ECO:0000313" key="1">
    <source>
        <dbReference type="EMBL" id="CBY41552.1"/>
    </source>
</evidence>
<dbReference type="PANTHER" id="PTHR14269:SF4">
    <property type="entry name" value="CAT EYE SYNDROME CRITICAL REGION PROTEIN 5"/>
    <property type="match status" value="1"/>
</dbReference>
<dbReference type="PANTHER" id="PTHR14269">
    <property type="entry name" value="CDP-DIACYLGLYCEROL--GLYCEROL-3-PHOSPHATE 3-PHOSPHATIDYLTRANSFERASE-RELATED"/>
    <property type="match status" value="1"/>
</dbReference>
<dbReference type="InterPro" id="IPR050324">
    <property type="entry name" value="CDP-alcohol_PTase-I"/>
</dbReference>
<protein>
    <submittedName>
        <fullName evidence="1">Uncharacterized protein</fullName>
    </submittedName>
</protein>
<dbReference type="NCBIfam" id="TIGR01460">
    <property type="entry name" value="HAD-SF-IIA"/>
    <property type="match status" value="1"/>
</dbReference>
<dbReference type="NCBIfam" id="TIGR01456">
    <property type="entry name" value="CECR5"/>
    <property type="match status" value="1"/>
</dbReference>
<name>E4Z1H4_OIKDI</name>
<gene>
    <name evidence="1" type="ORF">GSOID_T00023633001</name>
</gene>
<dbReference type="InterPro" id="IPR006353">
    <property type="entry name" value="HAD-SF_hydro_IIA_CECR5"/>
</dbReference>
<dbReference type="Pfam" id="PF13344">
    <property type="entry name" value="Hydrolase_6"/>
    <property type="match status" value="1"/>
</dbReference>